<protein>
    <recommendedName>
        <fullName evidence="3">ER membrane protein complex subunit 3</fullName>
    </recommendedName>
</protein>
<dbReference type="Pfam" id="PF01956">
    <property type="entry name" value="EMC3_TMCO1"/>
    <property type="match status" value="1"/>
</dbReference>
<dbReference type="OrthoDB" id="6745403at2759"/>
<dbReference type="InterPro" id="IPR002809">
    <property type="entry name" value="EMC3/TMCO1"/>
</dbReference>
<organism evidence="8 9">
    <name type="scientific">Hanseniaspora valbyensis NRRL Y-1626</name>
    <dbReference type="NCBI Taxonomy" id="766949"/>
    <lineage>
        <taxon>Eukaryota</taxon>
        <taxon>Fungi</taxon>
        <taxon>Dikarya</taxon>
        <taxon>Ascomycota</taxon>
        <taxon>Saccharomycotina</taxon>
        <taxon>Saccharomycetes</taxon>
        <taxon>Saccharomycodales</taxon>
        <taxon>Saccharomycodaceae</taxon>
        <taxon>Hanseniaspora</taxon>
    </lineage>
</organism>
<feature type="transmembrane region" description="Helical" evidence="7">
    <location>
        <begin position="31"/>
        <end position="54"/>
    </location>
</feature>
<dbReference type="SMART" id="SM01415">
    <property type="entry name" value="DUF106"/>
    <property type="match status" value="1"/>
</dbReference>
<evidence type="ECO:0000256" key="5">
    <source>
        <dbReference type="ARBA" id="ARBA00022989"/>
    </source>
</evidence>
<dbReference type="PANTHER" id="PTHR13116">
    <property type="entry name" value="ER MEMBRANE PROTEIN COMPLEX SUBUNIT 3"/>
    <property type="match status" value="1"/>
</dbReference>
<comment type="subcellular location">
    <subcellularLocation>
        <location evidence="1">Membrane</location>
        <topology evidence="1">Multi-pass membrane protein</topology>
    </subcellularLocation>
</comment>
<evidence type="ECO:0000313" key="8">
    <source>
        <dbReference type="EMBL" id="OBA26107.1"/>
    </source>
</evidence>
<name>A0A1B7TBL9_9ASCO</name>
<reference evidence="9" key="1">
    <citation type="journal article" date="2016" name="Proc. Natl. Acad. Sci. U.S.A.">
        <title>Comparative genomics of biotechnologically important yeasts.</title>
        <authorList>
            <person name="Riley R."/>
            <person name="Haridas S."/>
            <person name="Wolfe K.H."/>
            <person name="Lopes M.R."/>
            <person name="Hittinger C.T."/>
            <person name="Goeker M."/>
            <person name="Salamov A.A."/>
            <person name="Wisecaver J.H."/>
            <person name="Long T.M."/>
            <person name="Calvey C.H."/>
            <person name="Aerts A.L."/>
            <person name="Barry K.W."/>
            <person name="Choi C."/>
            <person name="Clum A."/>
            <person name="Coughlan A.Y."/>
            <person name="Deshpande S."/>
            <person name="Douglass A.P."/>
            <person name="Hanson S.J."/>
            <person name="Klenk H.-P."/>
            <person name="LaButti K.M."/>
            <person name="Lapidus A."/>
            <person name="Lindquist E.A."/>
            <person name="Lipzen A.M."/>
            <person name="Meier-Kolthoff J.P."/>
            <person name="Ohm R.A."/>
            <person name="Otillar R.P."/>
            <person name="Pangilinan J.L."/>
            <person name="Peng Y."/>
            <person name="Rokas A."/>
            <person name="Rosa C.A."/>
            <person name="Scheuner C."/>
            <person name="Sibirny A.A."/>
            <person name="Slot J.C."/>
            <person name="Stielow J.B."/>
            <person name="Sun H."/>
            <person name="Kurtzman C.P."/>
            <person name="Blackwell M."/>
            <person name="Grigoriev I.V."/>
            <person name="Jeffries T.W."/>
        </authorList>
    </citation>
    <scope>NUCLEOTIDE SEQUENCE [LARGE SCALE GENOMIC DNA]</scope>
    <source>
        <strain evidence="9">NRRL Y-1626</strain>
    </source>
</reference>
<evidence type="ECO:0000256" key="7">
    <source>
        <dbReference type="SAM" id="Phobius"/>
    </source>
</evidence>
<dbReference type="GO" id="GO:0072546">
    <property type="term" value="C:EMC complex"/>
    <property type="evidence" value="ECO:0007669"/>
    <property type="project" value="TreeGrafter"/>
</dbReference>
<dbReference type="PANTHER" id="PTHR13116:SF5">
    <property type="entry name" value="ER MEMBRANE PROTEIN COMPLEX SUBUNIT 3"/>
    <property type="match status" value="1"/>
</dbReference>
<sequence>MAPFFSLSKNLVILSGASIELALDDRLKYNVLLPISIVIIIIGMLKNFVMGLLGGDIKEQPRQKYTEWQTLQEMSAFVANGKFLLNEKSFEIRRLHYLKMLEEKRFFAVPEKNEEDEKKGSEKEVDPAQEQFANSLDEFQKNSGGLKQMAIGNALNFVPQTVITWWLNHFFTNYVIMRLPFPLTLKFKEVVQNGIPTRDLDTSYTTTISWYFILMYGLDAFYNVFFHQKTIDISALNLLKMQVDMNNQFNTLNDQQLVQQCEYLERTLNNELLYDHKQEFGNKLEEDILNTYSEDLDIDL</sequence>
<evidence type="ECO:0000256" key="1">
    <source>
        <dbReference type="ARBA" id="ARBA00004141"/>
    </source>
</evidence>
<keyword evidence="9" id="KW-1185">Reference proteome</keyword>
<dbReference type="GO" id="GO:0034975">
    <property type="term" value="P:protein folding in endoplasmic reticulum"/>
    <property type="evidence" value="ECO:0007669"/>
    <property type="project" value="TreeGrafter"/>
</dbReference>
<dbReference type="InterPro" id="IPR008568">
    <property type="entry name" value="EMC3"/>
</dbReference>
<evidence type="ECO:0000313" key="9">
    <source>
        <dbReference type="Proteomes" id="UP000092321"/>
    </source>
</evidence>
<comment type="similarity">
    <text evidence="2">Belongs to the EMC3 family.</text>
</comment>
<keyword evidence="4 7" id="KW-0812">Transmembrane</keyword>
<dbReference type="Proteomes" id="UP000092321">
    <property type="component" value="Unassembled WGS sequence"/>
</dbReference>
<evidence type="ECO:0000256" key="2">
    <source>
        <dbReference type="ARBA" id="ARBA00005376"/>
    </source>
</evidence>
<gene>
    <name evidence="8" type="ORF">HANVADRAFT_53423</name>
</gene>
<keyword evidence="5 7" id="KW-1133">Transmembrane helix</keyword>
<dbReference type="EMBL" id="LXPE01000024">
    <property type="protein sequence ID" value="OBA26107.1"/>
    <property type="molecule type" value="Genomic_DNA"/>
</dbReference>
<accession>A0A1B7TBL9</accession>
<keyword evidence="6 7" id="KW-0472">Membrane</keyword>
<comment type="caution">
    <text evidence="8">The sequence shown here is derived from an EMBL/GenBank/DDBJ whole genome shotgun (WGS) entry which is preliminary data.</text>
</comment>
<evidence type="ECO:0000256" key="4">
    <source>
        <dbReference type="ARBA" id="ARBA00022692"/>
    </source>
</evidence>
<dbReference type="AlphaFoldDB" id="A0A1B7TBL9"/>
<evidence type="ECO:0000256" key="6">
    <source>
        <dbReference type="ARBA" id="ARBA00023136"/>
    </source>
</evidence>
<proteinExistence type="inferred from homology"/>
<evidence type="ECO:0000256" key="3">
    <source>
        <dbReference type="ARBA" id="ARBA00020822"/>
    </source>
</evidence>